<dbReference type="VEuPathDB" id="FungiDB:Malapachy_3676"/>
<proteinExistence type="inferred from homology"/>
<dbReference type="GO" id="GO:0046933">
    <property type="term" value="F:proton-transporting ATP synthase activity, rotational mechanism"/>
    <property type="evidence" value="ECO:0007669"/>
    <property type="project" value="InterPro"/>
</dbReference>
<gene>
    <name evidence="2" type="ORF">Malapachy_3676</name>
</gene>
<dbReference type="SUPFAM" id="SSF48690">
    <property type="entry name" value="Epsilon subunit of mitochondrial F1F0-ATP synthase"/>
    <property type="match status" value="1"/>
</dbReference>
<dbReference type="EMBL" id="LGAV01000001">
    <property type="protein sequence ID" value="KOS15921.1"/>
    <property type="molecule type" value="Genomic_DNA"/>
</dbReference>
<dbReference type="InterPro" id="IPR006721">
    <property type="entry name" value="ATP_synth_F1_esu_mt"/>
</dbReference>
<comment type="caution">
    <text evidence="2">The sequence shown here is derived from an EMBL/GenBank/DDBJ whole genome shotgun (WGS) entry which is preliminary data.</text>
</comment>
<reference evidence="2 3" key="1">
    <citation type="submission" date="2015-07" db="EMBL/GenBank/DDBJ databases">
        <title>Draft Genome Sequence of Malassezia furfur CBS1878 and Malassezia pachydermatis CBS1879.</title>
        <authorList>
            <person name="Triana S."/>
            <person name="Ohm R."/>
            <person name="Gonzalez A."/>
            <person name="DeCock H."/>
            <person name="Restrepo S."/>
            <person name="Celis A."/>
        </authorList>
    </citation>
    <scope>NUCLEOTIDE SEQUENCE [LARGE SCALE GENOMIC DNA]</scope>
    <source>
        <strain evidence="2 3">CBS 1879</strain>
    </source>
</reference>
<dbReference type="STRING" id="77020.A0A0M8MY65"/>
<name>A0A0M8MY65_9BASI</name>
<dbReference type="GO" id="GO:0005743">
    <property type="term" value="C:mitochondrial inner membrane"/>
    <property type="evidence" value="ECO:0007669"/>
    <property type="project" value="InterPro"/>
</dbReference>
<comment type="similarity">
    <text evidence="1">Belongs to the eukaryotic ATPase epsilon family.</text>
</comment>
<keyword evidence="3" id="KW-1185">Reference proteome</keyword>
<accession>A0A0M8MY65</accession>
<organism evidence="2 3">
    <name type="scientific">Malassezia pachydermatis</name>
    <dbReference type="NCBI Taxonomy" id="77020"/>
    <lineage>
        <taxon>Eukaryota</taxon>
        <taxon>Fungi</taxon>
        <taxon>Dikarya</taxon>
        <taxon>Basidiomycota</taxon>
        <taxon>Ustilaginomycotina</taxon>
        <taxon>Malasseziomycetes</taxon>
        <taxon>Malasseziales</taxon>
        <taxon>Malasseziaceae</taxon>
        <taxon>Malassezia</taxon>
    </lineage>
</organism>
<protein>
    <submittedName>
        <fullName evidence="2">Uncharacterized protein</fullName>
    </submittedName>
</protein>
<sequence>MTATWREFFSYSKYTTVVTRAVRASLKEAERVDADRRAFQALRYQEWKNGQSSEHINLAPKEK</sequence>
<dbReference type="OrthoDB" id="269124at2759"/>
<dbReference type="InterPro" id="IPR036742">
    <property type="entry name" value="ATP_synth_F1_esu_sf_mt"/>
</dbReference>
<dbReference type="Gene3D" id="1.10.1620.20">
    <property type="entry name" value="ATP synthase, F1 complex, epsilon subunit superfamily, mitochondrial"/>
    <property type="match status" value="1"/>
</dbReference>
<dbReference type="AlphaFoldDB" id="A0A0M8MY65"/>
<dbReference type="Proteomes" id="UP000037751">
    <property type="component" value="Unassembled WGS sequence"/>
</dbReference>
<evidence type="ECO:0000256" key="1">
    <source>
        <dbReference type="ARBA" id="ARBA00009502"/>
    </source>
</evidence>
<dbReference type="RefSeq" id="XP_017993553.1">
    <property type="nucleotide sequence ID" value="XM_018138138.1"/>
</dbReference>
<dbReference type="GO" id="GO:0045259">
    <property type="term" value="C:proton-transporting ATP synthase complex"/>
    <property type="evidence" value="ECO:0007669"/>
    <property type="project" value="InterPro"/>
</dbReference>
<dbReference type="GeneID" id="28730014"/>
<evidence type="ECO:0000313" key="3">
    <source>
        <dbReference type="Proteomes" id="UP000037751"/>
    </source>
</evidence>
<evidence type="ECO:0000313" key="2">
    <source>
        <dbReference type="EMBL" id="KOS15921.1"/>
    </source>
</evidence>
<dbReference type="Pfam" id="PF04627">
    <property type="entry name" value="ATP-synt_Eps"/>
    <property type="match status" value="1"/>
</dbReference>